<feature type="compositionally biased region" description="Low complexity" evidence="15">
    <location>
        <begin position="42"/>
        <end position="54"/>
    </location>
</feature>
<comment type="caution">
    <text evidence="18">The sequence shown here is derived from an EMBL/GenBank/DDBJ whole genome shotgun (WGS) entry which is preliminary data.</text>
</comment>
<evidence type="ECO:0000256" key="12">
    <source>
        <dbReference type="ARBA" id="ARBA00048679"/>
    </source>
</evidence>
<gene>
    <name evidence="18" type="ORF">ZOSMA_11G00300</name>
</gene>
<dbReference type="InterPro" id="IPR000719">
    <property type="entry name" value="Prot_kinase_dom"/>
</dbReference>
<dbReference type="PROSITE" id="PS00107">
    <property type="entry name" value="PROTEIN_KINASE_ATP"/>
    <property type="match status" value="1"/>
</dbReference>
<dbReference type="PANTHER" id="PTHR47982:SF20">
    <property type="entry name" value="NON-SPECIFIC SERINE_THREONINE PROTEIN KINASE"/>
    <property type="match status" value="1"/>
</dbReference>
<dbReference type="PROSITE" id="PS50011">
    <property type="entry name" value="PROTEIN_KINASE_DOM"/>
    <property type="match status" value="1"/>
</dbReference>
<evidence type="ECO:0000313" key="18">
    <source>
        <dbReference type="EMBL" id="KMZ75009.1"/>
    </source>
</evidence>
<dbReference type="GO" id="GO:0005886">
    <property type="term" value="C:plasma membrane"/>
    <property type="evidence" value="ECO:0000318"/>
    <property type="project" value="GO_Central"/>
</dbReference>
<dbReference type="OrthoDB" id="4062651at2759"/>
<evidence type="ECO:0000256" key="5">
    <source>
        <dbReference type="ARBA" id="ARBA00022692"/>
    </source>
</evidence>
<evidence type="ECO:0000256" key="10">
    <source>
        <dbReference type="ARBA" id="ARBA00023136"/>
    </source>
</evidence>
<evidence type="ECO:0000256" key="9">
    <source>
        <dbReference type="ARBA" id="ARBA00022989"/>
    </source>
</evidence>
<feature type="binding site" evidence="13">
    <location>
        <position position="125"/>
    </location>
    <ligand>
        <name>ATP</name>
        <dbReference type="ChEBI" id="CHEBI:30616"/>
    </ligand>
</feature>
<protein>
    <recommendedName>
        <fullName evidence="2">non-specific serine/threonine protein kinase</fullName>
        <ecNumber evidence="2">2.7.11.1</ecNumber>
    </recommendedName>
</protein>
<comment type="similarity">
    <text evidence="14">Belongs to the protein kinase superfamily.</text>
</comment>
<sequence length="396" mass="43484">MANTVATIVGGVVAGVVALVAVFFLLLRCLLKKKATTAATISTASESNSSSTTSPQPGDGQQTYIESSSRGLILHGLGMHQARCFTLKELNIATNNFTASHLIGNGKFGQVYKGLLPDMIVAIKKRWASPNTLFIDQVSYLSSINHRNLVSLLGYCQENDLQMLVYEYIPNGSVSGHLYGESKNSSNILEFKHRLSIAVGAAKGLAHLHSLDPQFIHMDFKTVNVLVDENFVPKITNVGIRNLVDQIDDSGPSARSMEDDVFLDPEVKECGKFSKKSDVYSFGVFLLELVSGQEAIQFQFLDSGTIHQWAEIYEDSSDVSNLIDERMSKNYTEEGMQHFFQLAAWCLNRLGGMRPTMSLVVLELNRIQEKEIGMTTIMGEATPVLTLGSHLFTSSA</sequence>
<keyword evidence="6 13" id="KW-0547">Nucleotide-binding</keyword>
<dbReference type="InterPro" id="IPR017441">
    <property type="entry name" value="Protein_kinase_ATP_BS"/>
</dbReference>
<dbReference type="GO" id="GO:0004674">
    <property type="term" value="F:protein serine/threonine kinase activity"/>
    <property type="evidence" value="ECO:0007669"/>
    <property type="project" value="UniProtKB-KW"/>
</dbReference>
<dbReference type="SUPFAM" id="SSF56112">
    <property type="entry name" value="Protein kinase-like (PK-like)"/>
    <property type="match status" value="1"/>
</dbReference>
<dbReference type="Gene3D" id="3.30.200.20">
    <property type="entry name" value="Phosphorylase Kinase, domain 1"/>
    <property type="match status" value="1"/>
</dbReference>
<evidence type="ECO:0000256" key="16">
    <source>
        <dbReference type="SAM" id="Phobius"/>
    </source>
</evidence>
<feature type="domain" description="Protein kinase" evidence="17">
    <location>
        <begin position="97"/>
        <end position="367"/>
    </location>
</feature>
<evidence type="ECO:0000313" key="19">
    <source>
        <dbReference type="Proteomes" id="UP000036987"/>
    </source>
</evidence>
<dbReference type="FunFam" id="1.10.510.10:FF:000430">
    <property type="entry name" value="Protein kinase superfamily protein"/>
    <property type="match status" value="1"/>
</dbReference>
<keyword evidence="9 16" id="KW-1133">Transmembrane helix</keyword>
<dbReference type="InterPro" id="IPR011009">
    <property type="entry name" value="Kinase-like_dom_sf"/>
</dbReference>
<dbReference type="STRING" id="29655.A0A0K9Q1G7"/>
<evidence type="ECO:0000256" key="15">
    <source>
        <dbReference type="SAM" id="MobiDB-lite"/>
    </source>
</evidence>
<dbReference type="Pfam" id="PF07714">
    <property type="entry name" value="PK_Tyr_Ser-Thr"/>
    <property type="match status" value="1"/>
</dbReference>
<keyword evidence="8 13" id="KW-0067">ATP-binding</keyword>
<evidence type="ECO:0000256" key="3">
    <source>
        <dbReference type="ARBA" id="ARBA00022527"/>
    </source>
</evidence>
<dbReference type="InterPro" id="IPR047117">
    <property type="entry name" value="PERK1-13-like"/>
</dbReference>
<evidence type="ECO:0000256" key="1">
    <source>
        <dbReference type="ARBA" id="ARBA00004162"/>
    </source>
</evidence>
<keyword evidence="7 18" id="KW-0418">Kinase</keyword>
<dbReference type="PROSITE" id="PS00108">
    <property type="entry name" value="PROTEIN_KINASE_ST"/>
    <property type="match status" value="1"/>
</dbReference>
<keyword evidence="4" id="KW-0808">Transferase</keyword>
<evidence type="ECO:0000256" key="11">
    <source>
        <dbReference type="ARBA" id="ARBA00047899"/>
    </source>
</evidence>
<evidence type="ECO:0000256" key="7">
    <source>
        <dbReference type="ARBA" id="ARBA00022777"/>
    </source>
</evidence>
<evidence type="ECO:0000256" key="8">
    <source>
        <dbReference type="ARBA" id="ARBA00022840"/>
    </source>
</evidence>
<dbReference type="Proteomes" id="UP000036987">
    <property type="component" value="Unassembled WGS sequence"/>
</dbReference>
<keyword evidence="19" id="KW-1185">Reference proteome</keyword>
<accession>A0A0K9Q1G7</accession>
<evidence type="ECO:0000256" key="2">
    <source>
        <dbReference type="ARBA" id="ARBA00012513"/>
    </source>
</evidence>
<name>A0A0K9Q1G7_ZOSMR</name>
<evidence type="ECO:0000256" key="14">
    <source>
        <dbReference type="RuleBase" id="RU000304"/>
    </source>
</evidence>
<dbReference type="GO" id="GO:0005524">
    <property type="term" value="F:ATP binding"/>
    <property type="evidence" value="ECO:0007669"/>
    <property type="project" value="UniProtKB-UniRule"/>
</dbReference>
<keyword evidence="10 16" id="KW-0472">Membrane</keyword>
<keyword evidence="5 16" id="KW-0812">Transmembrane</keyword>
<dbReference type="Gene3D" id="1.10.510.10">
    <property type="entry name" value="Transferase(Phosphotransferase) domain 1"/>
    <property type="match status" value="1"/>
</dbReference>
<organism evidence="18 19">
    <name type="scientific">Zostera marina</name>
    <name type="common">Eelgrass</name>
    <dbReference type="NCBI Taxonomy" id="29655"/>
    <lineage>
        <taxon>Eukaryota</taxon>
        <taxon>Viridiplantae</taxon>
        <taxon>Streptophyta</taxon>
        <taxon>Embryophyta</taxon>
        <taxon>Tracheophyta</taxon>
        <taxon>Spermatophyta</taxon>
        <taxon>Magnoliopsida</taxon>
        <taxon>Liliopsida</taxon>
        <taxon>Zosteraceae</taxon>
        <taxon>Zostera</taxon>
    </lineage>
</organism>
<dbReference type="InterPro" id="IPR008271">
    <property type="entry name" value="Ser/Thr_kinase_AS"/>
</dbReference>
<reference evidence="19" key="1">
    <citation type="journal article" date="2016" name="Nature">
        <title>The genome of the seagrass Zostera marina reveals angiosperm adaptation to the sea.</title>
        <authorList>
            <person name="Olsen J.L."/>
            <person name="Rouze P."/>
            <person name="Verhelst B."/>
            <person name="Lin Y.-C."/>
            <person name="Bayer T."/>
            <person name="Collen J."/>
            <person name="Dattolo E."/>
            <person name="De Paoli E."/>
            <person name="Dittami S."/>
            <person name="Maumus F."/>
            <person name="Michel G."/>
            <person name="Kersting A."/>
            <person name="Lauritano C."/>
            <person name="Lohaus R."/>
            <person name="Toepel M."/>
            <person name="Tonon T."/>
            <person name="Vanneste K."/>
            <person name="Amirebrahimi M."/>
            <person name="Brakel J."/>
            <person name="Bostroem C."/>
            <person name="Chovatia M."/>
            <person name="Grimwood J."/>
            <person name="Jenkins J.W."/>
            <person name="Jueterbock A."/>
            <person name="Mraz A."/>
            <person name="Stam W.T."/>
            <person name="Tice H."/>
            <person name="Bornberg-Bauer E."/>
            <person name="Green P.J."/>
            <person name="Pearson G.A."/>
            <person name="Procaccini G."/>
            <person name="Duarte C.M."/>
            <person name="Schmutz J."/>
            <person name="Reusch T.B.H."/>
            <person name="Van de Peer Y."/>
        </authorList>
    </citation>
    <scope>NUCLEOTIDE SEQUENCE [LARGE SCALE GENOMIC DNA]</scope>
    <source>
        <strain evidence="19">cv. Finnish</strain>
    </source>
</reference>
<dbReference type="EMBL" id="LFYR01000216">
    <property type="protein sequence ID" value="KMZ75009.1"/>
    <property type="molecule type" value="Genomic_DNA"/>
</dbReference>
<evidence type="ECO:0000256" key="13">
    <source>
        <dbReference type="PROSITE-ProRule" id="PRU10141"/>
    </source>
</evidence>
<comment type="catalytic activity">
    <reaction evidence="11">
        <text>L-threonyl-[protein] + ATP = O-phospho-L-threonyl-[protein] + ADP + H(+)</text>
        <dbReference type="Rhea" id="RHEA:46608"/>
        <dbReference type="Rhea" id="RHEA-COMP:11060"/>
        <dbReference type="Rhea" id="RHEA-COMP:11605"/>
        <dbReference type="ChEBI" id="CHEBI:15378"/>
        <dbReference type="ChEBI" id="CHEBI:30013"/>
        <dbReference type="ChEBI" id="CHEBI:30616"/>
        <dbReference type="ChEBI" id="CHEBI:61977"/>
        <dbReference type="ChEBI" id="CHEBI:456216"/>
        <dbReference type="EC" id="2.7.11.1"/>
    </reaction>
</comment>
<comment type="subcellular location">
    <subcellularLocation>
        <location evidence="1">Cell membrane</location>
        <topology evidence="1">Single-pass membrane protein</topology>
    </subcellularLocation>
</comment>
<dbReference type="AlphaFoldDB" id="A0A0K9Q1G7"/>
<dbReference type="PANTHER" id="PTHR47982">
    <property type="entry name" value="PROLINE-RICH RECEPTOR-LIKE PROTEIN KINASE PERK4"/>
    <property type="match status" value="1"/>
</dbReference>
<dbReference type="OMA" id="NIVEWVE"/>
<evidence type="ECO:0000256" key="6">
    <source>
        <dbReference type="ARBA" id="ARBA00022741"/>
    </source>
</evidence>
<dbReference type="InterPro" id="IPR001245">
    <property type="entry name" value="Ser-Thr/Tyr_kinase_cat_dom"/>
</dbReference>
<feature type="region of interest" description="Disordered" evidence="15">
    <location>
        <begin position="42"/>
        <end position="63"/>
    </location>
</feature>
<dbReference type="EC" id="2.7.11.1" evidence="2"/>
<evidence type="ECO:0000256" key="4">
    <source>
        <dbReference type="ARBA" id="ARBA00022679"/>
    </source>
</evidence>
<comment type="catalytic activity">
    <reaction evidence="12">
        <text>L-seryl-[protein] + ATP = O-phospho-L-seryl-[protein] + ADP + H(+)</text>
        <dbReference type="Rhea" id="RHEA:17989"/>
        <dbReference type="Rhea" id="RHEA-COMP:9863"/>
        <dbReference type="Rhea" id="RHEA-COMP:11604"/>
        <dbReference type="ChEBI" id="CHEBI:15378"/>
        <dbReference type="ChEBI" id="CHEBI:29999"/>
        <dbReference type="ChEBI" id="CHEBI:30616"/>
        <dbReference type="ChEBI" id="CHEBI:83421"/>
        <dbReference type="ChEBI" id="CHEBI:456216"/>
        <dbReference type="EC" id="2.7.11.1"/>
    </reaction>
</comment>
<keyword evidence="3 14" id="KW-0723">Serine/threonine-protein kinase</keyword>
<proteinExistence type="inferred from homology"/>
<feature type="transmembrane region" description="Helical" evidence="16">
    <location>
        <begin position="6"/>
        <end position="27"/>
    </location>
</feature>
<evidence type="ECO:0000259" key="17">
    <source>
        <dbReference type="PROSITE" id="PS50011"/>
    </source>
</evidence>